<feature type="compositionally biased region" description="Basic and acidic residues" evidence="1">
    <location>
        <begin position="94"/>
        <end position="106"/>
    </location>
</feature>
<dbReference type="Proteomes" id="UP001290861">
    <property type="component" value="Unassembled WGS sequence"/>
</dbReference>
<accession>A0ABU5MZ16</accession>
<protein>
    <submittedName>
        <fullName evidence="2">DUF3127 domain-containing protein</fullName>
    </submittedName>
</protein>
<dbReference type="RefSeq" id="WP_322609200.1">
    <property type="nucleotide sequence ID" value="NZ_JARVCO010000010.1"/>
</dbReference>
<gene>
    <name evidence="2" type="ORF">P9H32_12365</name>
</gene>
<dbReference type="Pfam" id="PF11325">
    <property type="entry name" value="DUF3127"/>
    <property type="match status" value="1"/>
</dbReference>
<evidence type="ECO:0000313" key="2">
    <source>
        <dbReference type="EMBL" id="MDZ8119417.1"/>
    </source>
</evidence>
<organism evidence="2 3">
    <name type="scientific">Pontiella agarivorans</name>
    <dbReference type="NCBI Taxonomy" id="3038953"/>
    <lineage>
        <taxon>Bacteria</taxon>
        <taxon>Pseudomonadati</taxon>
        <taxon>Kiritimatiellota</taxon>
        <taxon>Kiritimatiellia</taxon>
        <taxon>Kiritimatiellales</taxon>
        <taxon>Pontiellaceae</taxon>
        <taxon>Pontiella</taxon>
    </lineage>
</organism>
<proteinExistence type="predicted"/>
<dbReference type="InterPro" id="IPR021474">
    <property type="entry name" value="DUF3127"/>
</dbReference>
<name>A0ABU5MZ16_9BACT</name>
<feature type="compositionally biased region" description="Acidic residues" evidence="1">
    <location>
        <begin position="107"/>
        <end position="118"/>
    </location>
</feature>
<evidence type="ECO:0000256" key="1">
    <source>
        <dbReference type="SAM" id="MobiDB-lite"/>
    </source>
</evidence>
<sequence length="118" mass="13178">MAYELTGKVKVILEPKTFASGFTVREFVVTVEDGKYPQDIILQVVQEKVSLLDSIQVGEEVTATFDVRGREYNGRYFNNLQAWKIESGAAAPAADDKPPVSDKDVPADFDEFEDDIPF</sequence>
<feature type="region of interest" description="Disordered" evidence="1">
    <location>
        <begin position="90"/>
        <end position="118"/>
    </location>
</feature>
<dbReference type="EMBL" id="JARVCO010000010">
    <property type="protein sequence ID" value="MDZ8119417.1"/>
    <property type="molecule type" value="Genomic_DNA"/>
</dbReference>
<evidence type="ECO:0000313" key="3">
    <source>
        <dbReference type="Proteomes" id="UP001290861"/>
    </source>
</evidence>
<reference evidence="2 3" key="1">
    <citation type="journal article" date="2024" name="Appl. Environ. Microbiol.">
        <title>Pontiella agarivorans sp. nov., a novel marine anaerobic bacterium capable of degrading macroalgal polysaccharides and fixing nitrogen.</title>
        <authorList>
            <person name="Liu N."/>
            <person name="Kivenson V."/>
            <person name="Peng X."/>
            <person name="Cui Z."/>
            <person name="Lankiewicz T.S."/>
            <person name="Gosselin K.M."/>
            <person name="English C.J."/>
            <person name="Blair E.M."/>
            <person name="O'Malley M.A."/>
            <person name="Valentine D.L."/>
        </authorList>
    </citation>
    <scope>NUCLEOTIDE SEQUENCE [LARGE SCALE GENOMIC DNA]</scope>
    <source>
        <strain evidence="2 3">NLcol2</strain>
    </source>
</reference>
<comment type="caution">
    <text evidence="2">The sequence shown here is derived from an EMBL/GenBank/DDBJ whole genome shotgun (WGS) entry which is preliminary data.</text>
</comment>
<keyword evidence="3" id="KW-1185">Reference proteome</keyword>